<dbReference type="RefSeq" id="WP_303494177.1">
    <property type="nucleotide sequence ID" value="NZ_JAUOPB010000020.1"/>
</dbReference>
<protein>
    <recommendedName>
        <fullName evidence="3">Lipoprotein</fullName>
    </recommendedName>
</protein>
<evidence type="ECO:0000313" key="2">
    <source>
        <dbReference type="Proteomes" id="UP001169760"/>
    </source>
</evidence>
<dbReference type="Proteomes" id="UP001169760">
    <property type="component" value="Unassembled WGS sequence"/>
</dbReference>
<accession>A0AAW7XEP0</accession>
<proteinExistence type="predicted"/>
<sequence length="170" mass="19868">MQGVVRIVPEYEKIIANTMLLIILLVQGCAGKAKVEVEPKAPIPSIEFVAKDGRSFKMRYNEIDVSIARSILAEYEAQSSRYRSLWEWSFLDEASIYLSYQCVEETCSYTMGLFITCNGWYFINFNESIEGDSRKYVYREHGNTGYECCMTRQGYREPIHDVKFRPWFSR</sequence>
<dbReference type="AlphaFoldDB" id="A0AAW7XEP0"/>
<comment type="caution">
    <text evidence="1">The sequence shown here is derived from an EMBL/GenBank/DDBJ whole genome shotgun (WGS) entry which is preliminary data.</text>
</comment>
<gene>
    <name evidence="1" type="ORF">Q4521_20605</name>
</gene>
<reference evidence="1" key="1">
    <citation type="submission" date="2023-07" db="EMBL/GenBank/DDBJ databases">
        <title>Genome content predicts the carbon catabolic preferences of heterotrophic bacteria.</title>
        <authorList>
            <person name="Gralka M."/>
        </authorList>
    </citation>
    <scope>NUCLEOTIDE SEQUENCE</scope>
    <source>
        <strain evidence="1">I3M17_2</strain>
    </source>
</reference>
<dbReference type="EMBL" id="JAUOPB010000020">
    <property type="protein sequence ID" value="MDO6424902.1"/>
    <property type="molecule type" value="Genomic_DNA"/>
</dbReference>
<name>A0AAW7XEP0_9GAMM</name>
<organism evidence="1 2">
    <name type="scientific">Saccharophagus degradans</name>
    <dbReference type="NCBI Taxonomy" id="86304"/>
    <lineage>
        <taxon>Bacteria</taxon>
        <taxon>Pseudomonadati</taxon>
        <taxon>Pseudomonadota</taxon>
        <taxon>Gammaproteobacteria</taxon>
        <taxon>Cellvibrionales</taxon>
        <taxon>Cellvibrionaceae</taxon>
        <taxon>Saccharophagus</taxon>
    </lineage>
</organism>
<evidence type="ECO:0008006" key="3">
    <source>
        <dbReference type="Google" id="ProtNLM"/>
    </source>
</evidence>
<dbReference type="PROSITE" id="PS51257">
    <property type="entry name" value="PROKAR_LIPOPROTEIN"/>
    <property type="match status" value="1"/>
</dbReference>
<evidence type="ECO:0000313" key="1">
    <source>
        <dbReference type="EMBL" id="MDO6424902.1"/>
    </source>
</evidence>